<keyword evidence="2" id="KW-1185">Reference proteome</keyword>
<dbReference type="AlphaFoldDB" id="A0A1I8FAT5"/>
<organism evidence="2 3">
    <name type="scientific">Macrostomum lignano</name>
    <dbReference type="NCBI Taxonomy" id="282301"/>
    <lineage>
        <taxon>Eukaryota</taxon>
        <taxon>Metazoa</taxon>
        <taxon>Spiralia</taxon>
        <taxon>Lophotrochozoa</taxon>
        <taxon>Platyhelminthes</taxon>
        <taxon>Rhabditophora</taxon>
        <taxon>Macrostomorpha</taxon>
        <taxon>Macrostomida</taxon>
        <taxon>Macrostomidae</taxon>
        <taxon>Macrostomum</taxon>
    </lineage>
</organism>
<protein>
    <submittedName>
        <fullName evidence="3">Tub domain-containing protein</fullName>
    </submittedName>
</protein>
<accession>A0A1I8FAT5</accession>
<evidence type="ECO:0000256" key="1">
    <source>
        <dbReference type="SAM" id="MobiDB-lite"/>
    </source>
</evidence>
<dbReference type="Proteomes" id="UP000095280">
    <property type="component" value="Unplaced"/>
</dbReference>
<evidence type="ECO:0000313" key="2">
    <source>
        <dbReference type="Proteomes" id="UP000095280"/>
    </source>
</evidence>
<dbReference type="WBParaSite" id="maker-unitig_27134-snap-gene-0.2-mRNA-1">
    <property type="protein sequence ID" value="maker-unitig_27134-snap-gene-0.2-mRNA-1"/>
    <property type="gene ID" value="maker-unitig_27134-snap-gene-0.2"/>
</dbReference>
<name>A0A1I8FAT5_9PLAT</name>
<evidence type="ECO:0000313" key="3">
    <source>
        <dbReference type="WBParaSite" id="maker-unitig_27134-snap-gene-0.2-mRNA-1"/>
    </source>
</evidence>
<proteinExistence type="predicted"/>
<dbReference type="Gene3D" id="3.90.120.10">
    <property type="entry name" value="DNA Methylase, subunit A, domain 2"/>
    <property type="match status" value="1"/>
</dbReference>
<feature type="region of interest" description="Disordered" evidence="1">
    <location>
        <begin position="1"/>
        <end position="33"/>
    </location>
</feature>
<sequence>RASLPSAARFDQSQLADAPERPAGDRQQAAHPEMDPAGALRVEAEDSFIQLIMRAGRLKFRQAHLDHITLSDGSLARRLRYTHGDEGVCSVRASSPANATARPSTQTRDPLVPAAQRRPAQLHWAGLYGRLDVEGFFSTHSDNPEPMGKQWP</sequence>
<reference evidence="3" key="1">
    <citation type="submission" date="2016-11" db="UniProtKB">
        <authorList>
            <consortium name="WormBaseParasite"/>
        </authorList>
    </citation>
    <scope>IDENTIFICATION</scope>
</reference>